<protein>
    <submittedName>
        <fullName evidence="1">Uncharacterized protein</fullName>
    </submittedName>
</protein>
<dbReference type="RefSeq" id="WP_204518938.1">
    <property type="nucleotide sequence ID" value="NZ_BAABIN010000012.1"/>
</dbReference>
<reference evidence="1" key="1">
    <citation type="submission" date="2021-01" db="EMBL/GenBank/DDBJ databases">
        <title>Genomic Encyclopedia of Type Strains, Phase IV (KMG-IV): sequencing the most valuable type-strain genomes for metagenomic binning, comparative biology and taxonomic classification.</title>
        <authorList>
            <person name="Goeker M."/>
        </authorList>
    </citation>
    <scope>NUCLEOTIDE SEQUENCE</scope>
    <source>
        <strain evidence="1">DSM 25523</strain>
    </source>
</reference>
<dbReference type="Proteomes" id="UP000717624">
    <property type="component" value="Unassembled WGS sequence"/>
</dbReference>
<gene>
    <name evidence="1" type="ORF">JOD01_002834</name>
</gene>
<dbReference type="AlphaFoldDB" id="A0A938Y419"/>
<dbReference type="EMBL" id="JAFBEB010000010">
    <property type="protein sequence ID" value="MBM7591207.1"/>
    <property type="molecule type" value="Genomic_DNA"/>
</dbReference>
<organism evidence="1 2">
    <name type="scientific">Brevibacillus fulvus</name>
    <dbReference type="NCBI Taxonomy" id="1125967"/>
    <lineage>
        <taxon>Bacteria</taxon>
        <taxon>Bacillati</taxon>
        <taxon>Bacillota</taxon>
        <taxon>Bacilli</taxon>
        <taxon>Bacillales</taxon>
        <taxon>Paenibacillaceae</taxon>
        <taxon>Brevibacillus</taxon>
    </lineage>
</organism>
<sequence length="204" mass="22904">MVKALAGILEGIFGGADRKEVGTVSEGLRQRYVAWKQAKQDLKTRMDARMAELQAQFDAEFKAQHDDIMNQKRQLWDAAYDELGVTDREAKHQIDPITGLVTVEVTGCACGKCGKDKQKRHVGKVSEALLQEYKAWGQEVDETAEAHEAAHKNVDAEFEAKQQALNDRKQALWAKIEAELNLDADYEPGYNIDQETGDIYAYEA</sequence>
<comment type="caution">
    <text evidence="1">The sequence shown here is derived from an EMBL/GenBank/DDBJ whole genome shotgun (WGS) entry which is preliminary data.</text>
</comment>
<name>A0A938Y419_9BACL</name>
<keyword evidence="2" id="KW-1185">Reference proteome</keyword>
<accession>A0A938Y419</accession>
<evidence type="ECO:0000313" key="2">
    <source>
        <dbReference type="Proteomes" id="UP000717624"/>
    </source>
</evidence>
<evidence type="ECO:0000313" key="1">
    <source>
        <dbReference type="EMBL" id="MBM7591207.1"/>
    </source>
</evidence>
<proteinExistence type="predicted"/>